<evidence type="ECO:0000313" key="1">
    <source>
        <dbReference type="EMBL" id="KAJ4709136.1"/>
    </source>
</evidence>
<evidence type="ECO:0000313" key="2">
    <source>
        <dbReference type="Proteomes" id="UP001164539"/>
    </source>
</evidence>
<accession>A0ACC1XCV2</accession>
<organism evidence="1 2">
    <name type="scientific">Melia azedarach</name>
    <name type="common">Chinaberry tree</name>
    <dbReference type="NCBI Taxonomy" id="155640"/>
    <lineage>
        <taxon>Eukaryota</taxon>
        <taxon>Viridiplantae</taxon>
        <taxon>Streptophyta</taxon>
        <taxon>Embryophyta</taxon>
        <taxon>Tracheophyta</taxon>
        <taxon>Spermatophyta</taxon>
        <taxon>Magnoliopsida</taxon>
        <taxon>eudicotyledons</taxon>
        <taxon>Gunneridae</taxon>
        <taxon>Pentapetalae</taxon>
        <taxon>rosids</taxon>
        <taxon>malvids</taxon>
        <taxon>Sapindales</taxon>
        <taxon>Meliaceae</taxon>
        <taxon>Melia</taxon>
    </lineage>
</organism>
<proteinExistence type="predicted"/>
<gene>
    <name evidence="1" type="ORF">OWV82_018971</name>
</gene>
<sequence>MEVVELKVRLHCKACEKSVRQSLCRIAGVKSVEIDVALNKITVLGYMDRRVVVKAVQRTGRKAEVLSVSALSASAFYSREEQSPRLPRGFRCIIIPRWGYSKSSIYNNKSSSVVLSTSNEKPTTCVRMKW</sequence>
<reference evidence="1 2" key="1">
    <citation type="journal article" date="2023" name="Science">
        <title>Complex scaffold remodeling in plant triterpene biosynthesis.</title>
        <authorList>
            <person name="De La Pena R."/>
            <person name="Hodgson H."/>
            <person name="Liu J.C."/>
            <person name="Stephenson M.J."/>
            <person name="Martin A.C."/>
            <person name="Owen C."/>
            <person name="Harkess A."/>
            <person name="Leebens-Mack J."/>
            <person name="Jimenez L.E."/>
            <person name="Osbourn A."/>
            <person name="Sattely E.S."/>
        </authorList>
    </citation>
    <scope>NUCLEOTIDE SEQUENCE [LARGE SCALE GENOMIC DNA]</scope>
    <source>
        <strain evidence="2">cv. JPN11</strain>
        <tissue evidence="1">Leaf</tissue>
    </source>
</reference>
<dbReference type="EMBL" id="CM051403">
    <property type="protein sequence ID" value="KAJ4709136.1"/>
    <property type="molecule type" value="Genomic_DNA"/>
</dbReference>
<dbReference type="Proteomes" id="UP001164539">
    <property type="component" value="Chromosome 10"/>
</dbReference>
<name>A0ACC1XCV2_MELAZ</name>
<protein>
    <submittedName>
        <fullName evidence="1">Heavy metal-associated isoprenylated plant protein</fullName>
    </submittedName>
</protein>
<keyword evidence="2" id="KW-1185">Reference proteome</keyword>
<comment type="caution">
    <text evidence="1">The sequence shown here is derived from an EMBL/GenBank/DDBJ whole genome shotgun (WGS) entry which is preliminary data.</text>
</comment>